<dbReference type="SUPFAM" id="SSF47592">
    <property type="entry name" value="SWIB/MDM2 domain"/>
    <property type="match status" value="1"/>
</dbReference>
<evidence type="ECO:0000259" key="2">
    <source>
        <dbReference type="PROSITE" id="PS51925"/>
    </source>
</evidence>
<accession>A0A2T9Y9R9</accession>
<feature type="domain" description="DM2" evidence="2">
    <location>
        <begin position="106"/>
        <end position="183"/>
    </location>
</feature>
<dbReference type="CDD" id="cd10567">
    <property type="entry name" value="SWIB-MDM2_like"/>
    <property type="match status" value="1"/>
</dbReference>
<dbReference type="SMART" id="SM00151">
    <property type="entry name" value="SWIB"/>
    <property type="match status" value="1"/>
</dbReference>
<feature type="region of interest" description="Disordered" evidence="1">
    <location>
        <begin position="33"/>
        <end position="113"/>
    </location>
</feature>
<dbReference type="PROSITE" id="PS51925">
    <property type="entry name" value="SWIB_MDM2"/>
    <property type="match status" value="1"/>
</dbReference>
<dbReference type="InterPro" id="IPR003121">
    <property type="entry name" value="SWIB_MDM2_domain"/>
</dbReference>
<proteinExistence type="predicted"/>
<feature type="compositionally biased region" description="Basic residues" evidence="1">
    <location>
        <begin position="84"/>
        <end position="93"/>
    </location>
</feature>
<dbReference type="OrthoDB" id="10251073at2759"/>
<comment type="caution">
    <text evidence="3">The sequence shown here is derived from an EMBL/GenBank/DDBJ whole genome shotgun (WGS) entry which is preliminary data.</text>
</comment>
<sequence length="212" mass="24055">MGISLSAHKARVENAIKDQFYIIHEEITKKQEAAGLQDTKASAGNHSASQYSETGAAQQSAEPKRRGRPPKAVDPSAEQPTTPVKKRRQKRAKRVVDPTKPKRQTGLNKPLRLSPDLGAFFERTFMPRTDVVKGLWVYIKKHEMQDPADKRYIICDDKFKNLFATDRLYMYTMNKQLNDHLIKLEPEELEPAQAEVTLHNPVPIDTPSLPAE</sequence>
<dbReference type="EMBL" id="MBFR01000342">
    <property type="protein sequence ID" value="PVU89064.1"/>
    <property type="molecule type" value="Genomic_DNA"/>
</dbReference>
<evidence type="ECO:0000313" key="4">
    <source>
        <dbReference type="Proteomes" id="UP000245383"/>
    </source>
</evidence>
<evidence type="ECO:0000256" key="1">
    <source>
        <dbReference type="SAM" id="MobiDB-lite"/>
    </source>
</evidence>
<dbReference type="Proteomes" id="UP000245383">
    <property type="component" value="Unassembled WGS sequence"/>
</dbReference>
<organism evidence="3 4">
    <name type="scientific">Smittium simulii</name>
    <dbReference type="NCBI Taxonomy" id="133385"/>
    <lineage>
        <taxon>Eukaryota</taxon>
        <taxon>Fungi</taxon>
        <taxon>Fungi incertae sedis</taxon>
        <taxon>Zoopagomycota</taxon>
        <taxon>Kickxellomycotina</taxon>
        <taxon>Harpellomycetes</taxon>
        <taxon>Harpellales</taxon>
        <taxon>Legeriomycetaceae</taxon>
        <taxon>Smittium</taxon>
    </lineage>
</organism>
<dbReference type="InterPro" id="IPR036885">
    <property type="entry name" value="SWIB_MDM2_dom_sf"/>
</dbReference>
<name>A0A2T9Y9R9_9FUNG</name>
<gene>
    <name evidence="3" type="ORF">BB561_005570</name>
</gene>
<dbReference type="Pfam" id="PF02201">
    <property type="entry name" value="SWIB"/>
    <property type="match status" value="1"/>
</dbReference>
<dbReference type="PANTHER" id="PTHR13844">
    <property type="entry name" value="SWI/SNF-RELATED MATRIX-ASSOCIATED ACTIN-DEPENDENT REGULATOR OF CHROMATIN SUBFAMILY D"/>
    <property type="match status" value="1"/>
</dbReference>
<dbReference type="AlphaFoldDB" id="A0A2T9Y9R9"/>
<reference evidence="3 4" key="1">
    <citation type="journal article" date="2018" name="MBio">
        <title>Comparative Genomics Reveals the Core Gene Toolbox for the Fungus-Insect Symbiosis.</title>
        <authorList>
            <person name="Wang Y."/>
            <person name="Stata M."/>
            <person name="Wang W."/>
            <person name="Stajich J.E."/>
            <person name="White M.M."/>
            <person name="Moncalvo J.M."/>
        </authorList>
    </citation>
    <scope>NUCLEOTIDE SEQUENCE [LARGE SCALE GENOMIC DNA]</scope>
    <source>
        <strain evidence="3 4">SWE-8-4</strain>
    </source>
</reference>
<dbReference type="Gene3D" id="1.10.245.10">
    <property type="entry name" value="SWIB/MDM2 domain"/>
    <property type="match status" value="1"/>
</dbReference>
<protein>
    <recommendedName>
        <fullName evidence="2">DM2 domain-containing protein</fullName>
    </recommendedName>
</protein>
<feature type="compositionally biased region" description="Polar residues" evidence="1">
    <location>
        <begin position="39"/>
        <end position="61"/>
    </location>
</feature>
<evidence type="ECO:0000313" key="3">
    <source>
        <dbReference type="EMBL" id="PVU89064.1"/>
    </source>
</evidence>
<dbReference type="InterPro" id="IPR019835">
    <property type="entry name" value="SWIB_domain"/>
</dbReference>
<keyword evidence="4" id="KW-1185">Reference proteome</keyword>
<dbReference type="STRING" id="133385.A0A2T9Y9R9"/>